<evidence type="ECO:0000256" key="2">
    <source>
        <dbReference type="SAM" id="MobiDB-lite"/>
    </source>
</evidence>
<dbReference type="OrthoDB" id="3644217at2759"/>
<evidence type="ECO:0000313" key="3">
    <source>
        <dbReference type="EMBL" id="KAF7189544.1"/>
    </source>
</evidence>
<feature type="region of interest" description="Disordered" evidence="2">
    <location>
        <begin position="1"/>
        <end position="49"/>
    </location>
</feature>
<dbReference type="Proteomes" id="UP000660729">
    <property type="component" value="Unassembled WGS sequence"/>
</dbReference>
<protein>
    <submittedName>
        <fullName evidence="3">Uncharacterized protein</fullName>
    </submittedName>
</protein>
<gene>
    <name evidence="3" type="ORF">HII31_09184</name>
</gene>
<proteinExistence type="predicted"/>
<accession>A0A8H6REN0</accession>
<keyword evidence="4" id="KW-1185">Reference proteome</keyword>
<reference evidence="3" key="1">
    <citation type="submission" date="2020-04" db="EMBL/GenBank/DDBJ databases">
        <title>Draft genome resource of the tomato pathogen Pseudocercospora fuligena.</title>
        <authorList>
            <person name="Zaccaron A."/>
        </authorList>
    </citation>
    <scope>NUCLEOTIDE SEQUENCE</scope>
    <source>
        <strain evidence="3">PF001</strain>
    </source>
</reference>
<evidence type="ECO:0000313" key="4">
    <source>
        <dbReference type="Proteomes" id="UP000660729"/>
    </source>
</evidence>
<dbReference type="AlphaFoldDB" id="A0A8H6REN0"/>
<feature type="coiled-coil region" evidence="1">
    <location>
        <begin position="260"/>
        <end position="312"/>
    </location>
</feature>
<keyword evidence="1" id="KW-0175">Coiled coil</keyword>
<feature type="compositionally biased region" description="Basic residues" evidence="2">
    <location>
        <begin position="31"/>
        <end position="49"/>
    </location>
</feature>
<sequence length="318" mass="35741">MAPKQQGRGQGLKASMLLNSQEQFHSPQKAKIAKSPKKSKASGSRKRKTVNINGMFDFSALKHGPDSVKARNILSPVKAGIQKSSAKKSGFFSRLHAQKKNIVEASPLPPSNPDIFAAYRAGQGNHSMGIAEAIEPYLEDVYDSWQAKLKAQHKALEAARKGIDPHTGEQRPGVPTQEDFVKLNQEIDDLDRPVEDEIVQLEFEHKDRSPTIKNVRLGDLRDNCIKRAQKKYAQIKELEGRQKLIMEEISGIKDEIDGKSEASKKVAKEYESQLAAFQKEIEEVEKEATAERKKMKKEEADVNRQINRKIQELFDMVG</sequence>
<evidence type="ECO:0000256" key="1">
    <source>
        <dbReference type="SAM" id="Coils"/>
    </source>
</evidence>
<comment type="caution">
    <text evidence="3">The sequence shown here is derived from an EMBL/GenBank/DDBJ whole genome shotgun (WGS) entry which is preliminary data.</text>
</comment>
<name>A0A8H6REN0_9PEZI</name>
<dbReference type="EMBL" id="JABCIY010000185">
    <property type="protein sequence ID" value="KAF7189544.1"/>
    <property type="molecule type" value="Genomic_DNA"/>
</dbReference>
<organism evidence="3 4">
    <name type="scientific">Pseudocercospora fuligena</name>
    <dbReference type="NCBI Taxonomy" id="685502"/>
    <lineage>
        <taxon>Eukaryota</taxon>
        <taxon>Fungi</taxon>
        <taxon>Dikarya</taxon>
        <taxon>Ascomycota</taxon>
        <taxon>Pezizomycotina</taxon>
        <taxon>Dothideomycetes</taxon>
        <taxon>Dothideomycetidae</taxon>
        <taxon>Mycosphaerellales</taxon>
        <taxon>Mycosphaerellaceae</taxon>
        <taxon>Pseudocercospora</taxon>
    </lineage>
</organism>